<keyword evidence="3" id="KW-0309">Germination</keyword>
<dbReference type="Proteomes" id="UP000052015">
    <property type="component" value="Unassembled WGS sequence"/>
</dbReference>
<keyword evidence="6" id="KW-0564">Palmitate</keyword>
<evidence type="ECO:0000256" key="4">
    <source>
        <dbReference type="ARBA" id="ARBA00022729"/>
    </source>
</evidence>
<accession>A0A0R3K2I0</accession>
<dbReference type="PANTHER" id="PTHR35789:SF1">
    <property type="entry name" value="SPORE GERMINATION PROTEIN B3"/>
    <property type="match status" value="1"/>
</dbReference>
<proteinExistence type="inferred from homology"/>
<sequence length="380" mass="44243">MKKGMIIGVLLSLMVISGCWDKIEIEDRLFVYAIAIDEIKQDAHTQIEKPFYEFQNQNLEVIFIAPNPSKIVSGAPKGFEEIKIKAQNLPEAIGMVSKKQNRKLFFGHTKLIIIGENLLKDKDKLSDFLDWLDREPLKNRSSFIVATKDIENIPEVTPKLEKLVAPYIIGIIENQSRVATMINVSLSEFISDIKISGASMLPIVEKQSDEITIKDVALLKDGKMFGTISDRYLRGYSIITNKLKTGRKLFKYKDKILSYHLTSSACDLNLKEKDDKLQYNVKIELEGDIEEFLFNEDLLKPDVIKELKKSIEEQVELEMKEVVRFFQQDIGYDYLELKDWTKKHKYKLYKKYEKDWDRAFKNAEFEFEIETFIRRIGVVR</sequence>
<evidence type="ECO:0000256" key="1">
    <source>
        <dbReference type="ARBA" id="ARBA00004635"/>
    </source>
</evidence>
<evidence type="ECO:0000256" key="5">
    <source>
        <dbReference type="ARBA" id="ARBA00023136"/>
    </source>
</evidence>
<evidence type="ECO:0000259" key="8">
    <source>
        <dbReference type="Pfam" id="PF05504"/>
    </source>
</evidence>
<comment type="similarity">
    <text evidence="2">Belongs to the GerABKC lipoprotein family.</text>
</comment>
<dbReference type="Pfam" id="PF25198">
    <property type="entry name" value="Spore_GerAC_N"/>
    <property type="match status" value="1"/>
</dbReference>
<dbReference type="InterPro" id="IPR057336">
    <property type="entry name" value="GerAC_N"/>
</dbReference>
<comment type="subcellular location">
    <subcellularLocation>
        <location evidence="1">Membrane</location>
        <topology evidence="1">Lipid-anchor</topology>
    </subcellularLocation>
</comment>
<dbReference type="EMBL" id="LKHP01000002">
    <property type="protein sequence ID" value="KRQ87774.1"/>
    <property type="molecule type" value="Genomic_DNA"/>
</dbReference>
<evidence type="ECO:0000256" key="3">
    <source>
        <dbReference type="ARBA" id="ARBA00022544"/>
    </source>
</evidence>
<protein>
    <submittedName>
        <fullName evidence="10">Spore germination protein A3</fullName>
    </submittedName>
</protein>
<dbReference type="Gene3D" id="3.30.300.210">
    <property type="entry name" value="Nutrient germinant receptor protein C, domain 3"/>
    <property type="match status" value="1"/>
</dbReference>
<dbReference type="InterPro" id="IPR046953">
    <property type="entry name" value="Spore_GerAC-like_C"/>
</dbReference>
<dbReference type="RefSeq" id="WP_057976919.1">
    <property type="nucleotide sequence ID" value="NZ_LKHP01000002.1"/>
</dbReference>
<evidence type="ECO:0000259" key="9">
    <source>
        <dbReference type="Pfam" id="PF25198"/>
    </source>
</evidence>
<dbReference type="Pfam" id="PF05504">
    <property type="entry name" value="Spore_GerAC"/>
    <property type="match status" value="1"/>
</dbReference>
<keyword evidence="11" id="KW-1185">Reference proteome</keyword>
<dbReference type="GO" id="GO:0016020">
    <property type="term" value="C:membrane"/>
    <property type="evidence" value="ECO:0007669"/>
    <property type="project" value="UniProtKB-SubCell"/>
</dbReference>
<keyword evidence="5" id="KW-0472">Membrane</keyword>
<feature type="domain" description="Spore germination GerAC-like C-terminal" evidence="8">
    <location>
        <begin position="216"/>
        <end position="377"/>
    </location>
</feature>
<reference evidence="10 11" key="1">
    <citation type="submission" date="2015-09" db="EMBL/GenBank/DDBJ databases">
        <title>Draft genome sequence of a Caloramator mitchellensis, a moderate thermophile from the Great Artesian Basin of Australia.</title>
        <authorList>
            <person name="Patel B.K."/>
        </authorList>
    </citation>
    <scope>NUCLEOTIDE SEQUENCE [LARGE SCALE GENOMIC DNA]</scope>
    <source>
        <strain evidence="10 11">VF08</strain>
    </source>
</reference>
<gene>
    <name evidence="10" type="primary">gerAC_2</name>
    <name evidence="10" type="ORF">ABG79_00579</name>
</gene>
<evidence type="ECO:0000256" key="2">
    <source>
        <dbReference type="ARBA" id="ARBA00007886"/>
    </source>
</evidence>
<evidence type="ECO:0000256" key="7">
    <source>
        <dbReference type="ARBA" id="ARBA00023288"/>
    </source>
</evidence>
<dbReference type="STRING" id="908809.ABG79_00579"/>
<dbReference type="GO" id="GO:0009847">
    <property type="term" value="P:spore germination"/>
    <property type="evidence" value="ECO:0007669"/>
    <property type="project" value="InterPro"/>
</dbReference>
<dbReference type="NCBIfam" id="TIGR02887">
    <property type="entry name" value="spore_ger_x_C"/>
    <property type="match status" value="1"/>
</dbReference>
<comment type="caution">
    <text evidence="10">The sequence shown here is derived from an EMBL/GenBank/DDBJ whole genome shotgun (WGS) entry which is preliminary data.</text>
</comment>
<organism evidence="10 11">
    <name type="scientific">Caloramator mitchellensis</name>
    <dbReference type="NCBI Taxonomy" id="908809"/>
    <lineage>
        <taxon>Bacteria</taxon>
        <taxon>Bacillati</taxon>
        <taxon>Bacillota</taxon>
        <taxon>Clostridia</taxon>
        <taxon>Eubacteriales</taxon>
        <taxon>Clostridiaceae</taxon>
        <taxon>Caloramator</taxon>
    </lineage>
</organism>
<evidence type="ECO:0000313" key="10">
    <source>
        <dbReference type="EMBL" id="KRQ87774.1"/>
    </source>
</evidence>
<dbReference type="InterPro" id="IPR038501">
    <property type="entry name" value="Spore_GerAC_C_sf"/>
</dbReference>
<dbReference type="PANTHER" id="PTHR35789">
    <property type="entry name" value="SPORE GERMINATION PROTEIN B3"/>
    <property type="match status" value="1"/>
</dbReference>
<dbReference type="AlphaFoldDB" id="A0A0R3K2I0"/>
<dbReference type="PROSITE" id="PS51257">
    <property type="entry name" value="PROKAR_LIPOPROTEIN"/>
    <property type="match status" value="1"/>
</dbReference>
<evidence type="ECO:0000256" key="6">
    <source>
        <dbReference type="ARBA" id="ARBA00023139"/>
    </source>
</evidence>
<feature type="domain" description="Spore germination protein N-terminal" evidence="9">
    <location>
        <begin position="21"/>
        <end position="205"/>
    </location>
</feature>
<dbReference type="OrthoDB" id="2569624at2"/>
<keyword evidence="4" id="KW-0732">Signal</keyword>
<keyword evidence="7" id="KW-0449">Lipoprotein</keyword>
<name>A0A0R3K2I0_CALMK</name>
<dbReference type="InterPro" id="IPR008844">
    <property type="entry name" value="Spore_GerAC-like"/>
</dbReference>
<evidence type="ECO:0000313" key="11">
    <source>
        <dbReference type="Proteomes" id="UP000052015"/>
    </source>
</evidence>